<organism evidence="1 2">
    <name type="scientific">Candidatus Opimibacter skivensis</name>
    <dbReference type="NCBI Taxonomy" id="2982028"/>
    <lineage>
        <taxon>Bacteria</taxon>
        <taxon>Pseudomonadati</taxon>
        <taxon>Bacteroidota</taxon>
        <taxon>Saprospiria</taxon>
        <taxon>Saprospirales</taxon>
        <taxon>Saprospiraceae</taxon>
        <taxon>Candidatus Opimibacter</taxon>
    </lineage>
</organism>
<sequence length="343" mass="39514">MFLYAIQLGVAQPVTIDNESVPVEYYRIPDNPLDPSYTTYSADIEARFGGLSMTGYTATSLEDDYLTLEGYKKVNRGGDIEIEASIGDFNVFGERTDLRRTKKKNKDGKEITYTTYAKEVKYSIPISIKVADKNGNTLEDKYIFSWTDENTYTTSYYNSLSELDSYWRINRTSKLTDLQRDKVREGFKKISSLLNDKYGYRLVKENAHFETIGKKKHPDYDVYQNALETIKEAFKTMSASSGLNTIKARIETSLNFYNAESKKYGTKSKDDKKLKHITLYNQALAYFWLEDFDQAEMFAKEIQKFNAKDKDARRLLADIDYTRSSLERADKKSRHGVMVGGKT</sequence>
<evidence type="ECO:0000313" key="1">
    <source>
        <dbReference type="EMBL" id="MBK9982329.1"/>
    </source>
</evidence>
<evidence type="ECO:0000313" key="2">
    <source>
        <dbReference type="Proteomes" id="UP000808337"/>
    </source>
</evidence>
<dbReference type="SUPFAM" id="SSF48452">
    <property type="entry name" value="TPR-like"/>
    <property type="match status" value="1"/>
</dbReference>
<reference evidence="1 2" key="1">
    <citation type="submission" date="2020-10" db="EMBL/GenBank/DDBJ databases">
        <title>Connecting structure to function with the recovery of over 1000 high-quality activated sludge metagenome-assembled genomes encoding full-length rRNA genes using long-read sequencing.</title>
        <authorList>
            <person name="Singleton C.M."/>
            <person name="Petriglieri F."/>
            <person name="Kristensen J.M."/>
            <person name="Kirkegaard R.H."/>
            <person name="Michaelsen T.Y."/>
            <person name="Andersen M.H."/>
            <person name="Karst S.M."/>
            <person name="Dueholm M.S."/>
            <person name="Nielsen P.H."/>
            <person name="Albertsen M."/>
        </authorList>
    </citation>
    <scope>NUCLEOTIDE SEQUENCE [LARGE SCALE GENOMIC DNA]</scope>
    <source>
        <strain evidence="1">Ribe_18-Q3-R11-54_MAXAC.273</strain>
    </source>
</reference>
<dbReference type="InterPro" id="IPR011990">
    <property type="entry name" value="TPR-like_helical_dom_sf"/>
</dbReference>
<dbReference type="Proteomes" id="UP000808337">
    <property type="component" value="Unassembled WGS sequence"/>
</dbReference>
<protein>
    <submittedName>
        <fullName evidence="1">Uncharacterized protein</fullName>
    </submittedName>
</protein>
<dbReference type="EMBL" id="JADKGY010000006">
    <property type="protein sequence ID" value="MBK9982329.1"/>
    <property type="molecule type" value="Genomic_DNA"/>
</dbReference>
<comment type="caution">
    <text evidence="1">The sequence shown here is derived from an EMBL/GenBank/DDBJ whole genome shotgun (WGS) entry which is preliminary data.</text>
</comment>
<proteinExistence type="predicted"/>
<name>A0A9D7XMJ4_9BACT</name>
<gene>
    <name evidence="1" type="ORF">IPP15_07875</name>
</gene>
<dbReference type="AlphaFoldDB" id="A0A9D7XMJ4"/>
<accession>A0A9D7XMJ4</accession>